<reference evidence="1 2" key="1">
    <citation type="submission" date="2019-03" db="EMBL/GenBank/DDBJ databases">
        <title>Genomic Encyclopedia of Type Strains, Phase IV (KMG-IV): sequencing the most valuable type-strain genomes for metagenomic binning, comparative biology and taxonomic classification.</title>
        <authorList>
            <person name="Goeker M."/>
        </authorList>
    </citation>
    <scope>NUCLEOTIDE SEQUENCE [LARGE SCALE GENOMIC DNA]</scope>
    <source>
        <strain evidence="1 2">DSM 21153</strain>
    </source>
</reference>
<evidence type="ECO:0000313" key="1">
    <source>
        <dbReference type="EMBL" id="TCM87093.1"/>
    </source>
</evidence>
<sequence>MTSIPCTAAPVVWTTPDPDALVPRWSRLSGHLRNMLFAACLSLSATMILHAEEAPQDWVPDVLDFPEDIEVLTDRAIGSTLRMFSFSTEQDAEALMVAWEEALRVAGYTIIQTQGEMLDATIEFSGQDIGNAKIVLTPTAGDERAVIEFDATLR</sequence>
<dbReference type="AlphaFoldDB" id="A0A4R1Z1M1"/>
<dbReference type="Proteomes" id="UP000295277">
    <property type="component" value="Unassembled WGS sequence"/>
</dbReference>
<dbReference type="EMBL" id="SLVM01000003">
    <property type="protein sequence ID" value="TCM87093.1"/>
    <property type="molecule type" value="Genomic_DNA"/>
</dbReference>
<accession>A0A4R1Z1M1</accession>
<comment type="caution">
    <text evidence="1">The sequence shown here is derived from an EMBL/GenBank/DDBJ whole genome shotgun (WGS) entry which is preliminary data.</text>
</comment>
<name>A0A4R1Z1M1_9RHOB</name>
<evidence type="ECO:0000313" key="2">
    <source>
        <dbReference type="Proteomes" id="UP000295277"/>
    </source>
</evidence>
<protein>
    <submittedName>
        <fullName evidence="1">Uncharacterized protein</fullName>
    </submittedName>
</protein>
<organism evidence="1 2">
    <name type="scientific">Rhodovulum steppense</name>
    <dbReference type="NCBI Taxonomy" id="540251"/>
    <lineage>
        <taxon>Bacteria</taxon>
        <taxon>Pseudomonadati</taxon>
        <taxon>Pseudomonadota</taxon>
        <taxon>Alphaproteobacteria</taxon>
        <taxon>Rhodobacterales</taxon>
        <taxon>Paracoccaceae</taxon>
        <taxon>Rhodovulum</taxon>
    </lineage>
</organism>
<keyword evidence="2" id="KW-1185">Reference proteome</keyword>
<proteinExistence type="predicted"/>
<gene>
    <name evidence="1" type="ORF">EV216_103171</name>
</gene>
<dbReference type="RefSeq" id="WP_165899123.1">
    <property type="nucleotide sequence ID" value="NZ_SLVM01000003.1"/>
</dbReference>